<dbReference type="InterPro" id="IPR011425">
    <property type="entry name" value="Med9"/>
</dbReference>
<proteinExistence type="inferred from homology"/>
<evidence type="ECO:0000256" key="8">
    <source>
        <dbReference type="SAM" id="Coils"/>
    </source>
</evidence>
<keyword evidence="4 7" id="KW-0010">Activator</keyword>
<dbReference type="OMA" id="VEMQIVK"/>
<dbReference type="Proteomes" id="UP000018144">
    <property type="component" value="Unassembled WGS sequence"/>
</dbReference>
<accession>U4LIA7</accession>
<reference evidence="9 10" key="1">
    <citation type="journal article" date="2013" name="PLoS Genet.">
        <title>The genome and development-dependent transcriptomes of Pyronema confluens: a window into fungal evolution.</title>
        <authorList>
            <person name="Traeger S."/>
            <person name="Altegoer F."/>
            <person name="Freitag M."/>
            <person name="Gabaldon T."/>
            <person name="Kempken F."/>
            <person name="Kumar A."/>
            <person name="Marcet-Houben M."/>
            <person name="Poggeler S."/>
            <person name="Stajich J.E."/>
            <person name="Nowrousian M."/>
        </authorList>
    </citation>
    <scope>NUCLEOTIDE SEQUENCE [LARGE SCALE GENOMIC DNA]</scope>
    <source>
        <strain evidence="10">CBS 100304</strain>
        <tissue evidence="9">Vegetative mycelium</tissue>
    </source>
</reference>
<evidence type="ECO:0000313" key="10">
    <source>
        <dbReference type="Proteomes" id="UP000018144"/>
    </source>
</evidence>
<evidence type="ECO:0000256" key="1">
    <source>
        <dbReference type="ARBA" id="ARBA00004123"/>
    </source>
</evidence>
<organism evidence="9 10">
    <name type="scientific">Pyronema omphalodes (strain CBS 100304)</name>
    <name type="common">Pyronema confluens</name>
    <dbReference type="NCBI Taxonomy" id="1076935"/>
    <lineage>
        <taxon>Eukaryota</taxon>
        <taxon>Fungi</taxon>
        <taxon>Dikarya</taxon>
        <taxon>Ascomycota</taxon>
        <taxon>Pezizomycotina</taxon>
        <taxon>Pezizomycetes</taxon>
        <taxon>Pezizales</taxon>
        <taxon>Pyronemataceae</taxon>
        <taxon>Pyronema</taxon>
    </lineage>
</organism>
<dbReference type="GO" id="GO:0016592">
    <property type="term" value="C:mediator complex"/>
    <property type="evidence" value="ECO:0007669"/>
    <property type="project" value="InterPro"/>
</dbReference>
<comment type="subcellular location">
    <subcellularLocation>
        <location evidence="1 7">Nucleus</location>
    </subcellularLocation>
</comment>
<name>U4LIA7_PYROM</name>
<keyword evidence="3 7" id="KW-0805">Transcription regulation</keyword>
<gene>
    <name evidence="7" type="primary">MED9</name>
    <name evidence="9" type="ORF">PCON_03092</name>
</gene>
<dbReference type="OrthoDB" id="5414694at2759"/>
<dbReference type="STRING" id="1076935.U4LIA7"/>
<evidence type="ECO:0000256" key="3">
    <source>
        <dbReference type="ARBA" id="ARBA00023015"/>
    </source>
</evidence>
<feature type="coiled-coil region" evidence="8">
    <location>
        <begin position="66"/>
        <end position="100"/>
    </location>
</feature>
<dbReference type="AlphaFoldDB" id="U4LIA7"/>
<dbReference type="eggNOG" id="ENOG502SW8C">
    <property type="taxonomic scope" value="Eukaryota"/>
</dbReference>
<evidence type="ECO:0000256" key="6">
    <source>
        <dbReference type="ARBA" id="ARBA00023242"/>
    </source>
</evidence>
<evidence type="ECO:0000256" key="2">
    <source>
        <dbReference type="ARBA" id="ARBA00008089"/>
    </source>
</evidence>
<dbReference type="EMBL" id="HF936418">
    <property type="protein sequence ID" value="CCX16449.1"/>
    <property type="molecule type" value="Genomic_DNA"/>
</dbReference>
<comment type="similarity">
    <text evidence="2 7">Belongs to the Mediator complex subunit 9 family.</text>
</comment>
<evidence type="ECO:0000313" key="9">
    <source>
        <dbReference type="EMBL" id="CCX16449.1"/>
    </source>
</evidence>
<evidence type="ECO:0000256" key="7">
    <source>
        <dbReference type="RuleBase" id="RU364145"/>
    </source>
</evidence>
<keyword evidence="10" id="KW-1185">Reference proteome</keyword>
<keyword evidence="8" id="KW-0175">Coiled coil</keyword>
<dbReference type="GO" id="GO:0006357">
    <property type="term" value="P:regulation of transcription by RNA polymerase II"/>
    <property type="evidence" value="ECO:0007669"/>
    <property type="project" value="InterPro"/>
</dbReference>
<protein>
    <recommendedName>
        <fullName evidence="7">Mediator of RNA polymerase II transcription subunit 9</fullName>
    </recommendedName>
    <alternativeName>
        <fullName evidence="7">Mediator complex subunit 9</fullName>
    </alternativeName>
</protein>
<comment type="subunit">
    <text evidence="7">Component of the Mediator complex.</text>
</comment>
<keyword evidence="5 7" id="KW-0804">Transcription</keyword>
<keyword evidence="6 7" id="KW-0539">Nucleus</keyword>
<sequence>MTSTSVTPSSLPTESTIPPNQFDLLPDLYTLLQRVYNDDLDAKDIGTESNALRLKISKARTLLANLPDIQKTRQEQREEMDELVERIKKQRQMLKEIGELDAVKEAVERSRAMEGVEMGGEAGMEVEMQDV</sequence>
<dbReference type="Pfam" id="PF07544">
    <property type="entry name" value="Med9"/>
    <property type="match status" value="1"/>
</dbReference>
<comment type="function">
    <text evidence="7">Component of the Mediator complex, a coactivator involved in the regulated transcription of nearly all RNA polymerase II-dependent genes. Mediator functions as a bridge to convey information from gene-specific regulatory proteins to the basal RNA polymerase II transcription machinery. Mediator is recruited to promoters by direct interactions with regulatory proteins and serves as a scaffold for the assembly of a functional preinitiation complex with RNA polymerase II and the general transcription factors.</text>
</comment>
<evidence type="ECO:0000256" key="5">
    <source>
        <dbReference type="ARBA" id="ARBA00023163"/>
    </source>
</evidence>
<evidence type="ECO:0000256" key="4">
    <source>
        <dbReference type="ARBA" id="ARBA00023159"/>
    </source>
</evidence>
<dbReference type="GO" id="GO:0003712">
    <property type="term" value="F:transcription coregulator activity"/>
    <property type="evidence" value="ECO:0007669"/>
    <property type="project" value="InterPro"/>
</dbReference>